<dbReference type="KEGG" id="mtm:MYCTH_2315464"/>
<sequence length="105" mass="11271">MDEGDIPKEVPRQEEFAGEPENIVRGHKANLSNPQTSDRAKENSRRVLESYDEPYDASQASHGTAEQGDKDPGNVVRGLKASISNPGVSEGAKKAAREKLGQLGA</sequence>
<dbReference type="eggNOG" id="ENOG502S75W">
    <property type="taxonomic scope" value="Eukaryota"/>
</dbReference>
<dbReference type="EMBL" id="CP003005">
    <property type="protein sequence ID" value="AEO58634.1"/>
    <property type="molecule type" value="Genomic_DNA"/>
</dbReference>
<dbReference type="InParanoid" id="G2QGS2"/>
<reference evidence="2 3" key="1">
    <citation type="journal article" date="2011" name="Nat. Biotechnol.">
        <title>Comparative genomic analysis of the thermophilic biomass-degrading fungi Myceliophthora thermophila and Thielavia terrestris.</title>
        <authorList>
            <person name="Berka R.M."/>
            <person name="Grigoriev I.V."/>
            <person name="Otillar R."/>
            <person name="Salamov A."/>
            <person name="Grimwood J."/>
            <person name="Reid I."/>
            <person name="Ishmael N."/>
            <person name="John T."/>
            <person name="Darmond C."/>
            <person name="Moisan M.-C."/>
            <person name="Henrissat B."/>
            <person name="Coutinho P.M."/>
            <person name="Lombard V."/>
            <person name="Natvig D.O."/>
            <person name="Lindquist E."/>
            <person name="Schmutz J."/>
            <person name="Lucas S."/>
            <person name="Harris P."/>
            <person name="Powlowski J."/>
            <person name="Bellemare A."/>
            <person name="Taylor D."/>
            <person name="Butler G."/>
            <person name="de Vries R.P."/>
            <person name="Allijn I.E."/>
            <person name="van den Brink J."/>
            <person name="Ushinsky S."/>
            <person name="Storms R."/>
            <person name="Powell A.J."/>
            <person name="Paulsen I.T."/>
            <person name="Elbourne L.D.H."/>
            <person name="Baker S.E."/>
            <person name="Magnuson J."/>
            <person name="LaBoissiere S."/>
            <person name="Clutterbuck A.J."/>
            <person name="Martinez D."/>
            <person name="Wogulis M."/>
            <person name="de Leon A.L."/>
            <person name="Rey M.W."/>
            <person name="Tsang A."/>
        </authorList>
    </citation>
    <scope>NUCLEOTIDE SEQUENCE [LARGE SCALE GENOMIC DNA]</scope>
    <source>
        <strain evidence="3">ATCC 42464 / BCRC 31852 / DSM 1799</strain>
    </source>
</reference>
<organism evidence="2 3">
    <name type="scientific">Thermothelomyces thermophilus (strain ATCC 42464 / BCRC 31852 / DSM 1799)</name>
    <name type="common">Sporotrichum thermophile</name>
    <dbReference type="NCBI Taxonomy" id="573729"/>
    <lineage>
        <taxon>Eukaryota</taxon>
        <taxon>Fungi</taxon>
        <taxon>Dikarya</taxon>
        <taxon>Ascomycota</taxon>
        <taxon>Pezizomycotina</taxon>
        <taxon>Sordariomycetes</taxon>
        <taxon>Sordariomycetidae</taxon>
        <taxon>Sordariales</taxon>
        <taxon>Chaetomiaceae</taxon>
        <taxon>Thermothelomyces</taxon>
    </lineage>
</organism>
<dbReference type="GeneID" id="11510229"/>
<feature type="compositionally biased region" description="Basic and acidic residues" evidence="1">
    <location>
        <begin position="91"/>
        <end position="105"/>
    </location>
</feature>
<dbReference type="Proteomes" id="UP000007322">
    <property type="component" value="Chromosome 4"/>
</dbReference>
<accession>G2QGS2</accession>
<dbReference type="PANTHER" id="PTHR36576">
    <property type="entry name" value="UPF0654 PROTEIN C11D3.01C-RELATED"/>
    <property type="match status" value="1"/>
</dbReference>
<dbReference type="PANTHER" id="PTHR36576:SF2">
    <property type="entry name" value="PROTEIN CON-6, PUTATIVE (AFU_ORTHOLOGUE AFUA_4G03615)-RELATED"/>
    <property type="match status" value="1"/>
</dbReference>
<feature type="compositionally biased region" description="Basic and acidic residues" evidence="1">
    <location>
        <begin position="1"/>
        <end position="15"/>
    </location>
</feature>
<name>G2QGS2_THET4</name>
<dbReference type="RefSeq" id="XP_003663879.1">
    <property type="nucleotide sequence ID" value="XM_003663831.1"/>
</dbReference>
<evidence type="ECO:0000313" key="3">
    <source>
        <dbReference type="Proteomes" id="UP000007322"/>
    </source>
</evidence>
<dbReference type="AlphaFoldDB" id="G2QGS2"/>
<evidence type="ECO:0008006" key="4">
    <source>
        <dbReference type="Google" id="ProtNLM"/>
    </source>
</evidence>
<feature type="region of interest" description="Disordered" evidence="1">
    <location>
        <begin position="1"/>
        <end position="105"/>
    </location>
</feature>
<feature type="compositionally biased region" description="Basic and acidic residues" evidence="1">
    <location>
        <begin position="38"/>
        <end position="49"/>
    </location>
</feature>
<dbReference type="HOGENOM" id="CLU_107705_1_0_1"/>
<dbReference type="GO" id="GO:0005737">
    <property type="term" value="C:cytoplasm"/>
    <property type="evidence" value="ECO:0007669"/>
    <property type="project" value="TreeGrafter"/>
</dbReference>
<proteinExistence type="predicted"/>
<dbReference type="VEuPathDB" id="FungiDB:MYCTH_2315464"/>
<dbReference type="InterPro" id="IPR018824">
    <property type="entry name" value="Conidiation-specific_6"/>
</dbReference>
<dbReference type="Pfam" id="PF10346">
    <property type="entry name" value="Con-6"/>
    <property type="match status" value="2"/>
</dbReference>
<protein>
    <recommendedName>
        <fullName evidence="4">Conidiation-specific protein 6</fullName>
    </recommendedName>
</protein>
<dbReference type="OMA" id="MEHRTEQ"/>
<evidence type="ECO:0000256" key="1">
    <source>
        <dbReference type="SAM" id="MobiDB-lite"/>
    </source>
</evidence>
<dbReference type="InterPro" id="IPR052670">
    <property type="entry name" value="UPF0654_domain"/>
</dbReference>
<evidence type="ECO:0000313" key="2">
    <source>
        <dbReference type="EMBL" id="AEO58634.1"/>
    </source>
</evidence>
<keyword evidence="3" id="KW-1185">Reference proteome</keyword>
<gene>
    <name evidence="2" type="ORF">MYCTH_2315464</name>
</gene>
<dbReference type="OrthoDB" id="5419162at2759"/>